<dbReference type="AlphaFoldDB" id="A0A9D2HK00"/>
<evidence type="ECO:0000259" key="3">
    <source>
        <dbReference type="Pfam" id="PF13406"/>
    </source>
</evidence>
<evidence type="ECO:0000256" key="2">
    <source>
        <dbReference type="SAM" id="SignalP"/>
    </source>
</evidence>
<evidence type="ECO:0000256" key="1">
    <source>
        <dbReference type="SAM" id="MobiDB-lite"/>
    </source>
</evidence>
<dbReference type="EC" id="2.4.-.-" evidence="4"/>
<protein>
    <submittedName>
        <fullName evidence="4">Lytic murein transglycosylase</fullName>
        <ecNumber evidence="4">2.4.-.-</ecNumber>
    </submittedName>
</protein>
<dbReference type="Pfam" id="PF13406">
    <property type="entry name" value="SLT_2"/>
    <property type="match status" value="1"/>
</dbReference>
<feature type="region of interest" description="Disordered" evidence="1">
    <location>
        <begin position="39"/>
        <end position="70"/>
    </location>
</feature>
<dbReference type="GO" id="GO:0016757">
    <property type="term" value="F:glycosyltransferase activity"/>
    <property type="evidence" value="ECO:0007669"/>
    <property type="project" value="UniProtKB-KW"/>
</dbReference>
<proteinExistence type="predicted"/>
<dbReference type="PANTHER" id="PTHR30163:SF9">
    <property type="entry name" value="MEMBRANE-BOUND LYTIC MUREIN TRANSGLYCOSYLASE B"/>
    <property type="match status" value="1"/>
</dbReference>
<dbReference type="Proteomes" id="UP000823821">
    <property type="component" value="Unassembled WGS sequence"/>
</dbReference>
<dbReference type="InterPro" id="IPR031304">
    <property type="entry name" value="SLT_2"/>
</dbReference>
<dbReference type="SUPFAM" id="SSF53955">
    <property type="entry name" value="Lysozyme-like"/>
    <property type="match status" value="1"/>
</dbReference>
<dbReference type="CDD" id="cd13399">
    <property type="entry name" value="Slt35-like"/>
    <property type="match status" value="1"/>
</dbReference>
<reference evidence="4" key="2">
    <citation type="submission" date="2021-04" db="EMBL/GenBank/DDBJ databases">
        <authorList>
            <person name="Gilroy R."/>
        </authorList>
    </citation>
    <scope>NUCLEOTIDE SEQUENCE</scope>
    <source>
        <strain evidence="4">5032</strain>
    </source>
</reference>
<feature type="signal peptide" evidence="2">
    <location>
        <begin position="1"/>
        <end position="27"/>
    </location>
</feature>
<feature type="compositionally biased region" description="Basic and acidic residues" evidence="1">
    <location>
        <begin position="41"/>
        <end position="58"/>
    </location>
</feature>
<reference evidence="4" key="1">
    <citation type="journal article" date="2021" name="PeerJ">
        <title>Extensive microbial diversity within the chicken gut microbiome revealed by metagenomics and culture.</title>
        <authorList>
            <person name="Gilroy R."/>
            <person name="Ravi A."/>
            <person name="Getino M."/>
            <person name="Pursley I."/>
            <person name="Horton D.L."/>
            <person name="Alikhan N.F."/>
            <person name="Baker D."/>
            <person name="Gharbi K."/>
            <person name="Hall N."/>
            <person name="Watson M."/>
            <person name="Adriaenssens E.M."/>
            <person name="Foster-Nyarko E."/>
            <person name="Jarju S."/>
            <person name="Secka A."/>
            <person name="Antonio M."/>
            <person name="Oren A."/>
            <person name="Chaudhuri R.R."/>
            <person name="La Ragione R."/>
            <person name="Hildebrand F."/>
            <person name="Pallen M.J."/>
        </authorList>
    </citation>
    <scope>NUCLEOTIDE SEQUENCE</scope>
    <source>
        <strain evidence="4">5032</strain>
    </source>
</reference>
<dbReference type="PANTHER" id="PTHR30163">
    <property type="entry name" value="MEMBRANE-BOUND LYTIC MUREIN TRANSGLYCOSYLASE B"/>
    <property type="match status" value="1"/>
</dbReference>
<comment type="caution">
    <text evidence="4">The sequence shown here is derived from an EMBL/GenBank/DDBJ whole genome shotgun (WGS) entry which is preliminary data.</text>
</comment>
<dbReference type="GO" id="GO:0009253">
    <property type="term" value="P:peptidoglycan catabolic process"/>
    <property type="evidence" value="ECO:0007669"/>
    <property type="project" value="TreeGrafter"/>
</dbReference>
<dbReference type="Gene3D" id="1.10.8.350">
    <property type="entry name" value="Bacterial muramidase"/>
    <property type="match status" value="1"/>
</dbReference>
<sequence>MRRYRRALLVLMLVGCLGLAACGGTQAADDGSVPIGTRVLEAPEKDTAKDGLEEKDLSSRTVAPSGAAPVSGLSPVALPAPAGALPDPLPAPATPVHGTPAAVWQPLLQRLAADGIAGPDVTALFAALPAEATQSPMGRKMKELYRKRFMPAPPVTGKPRMQYYKGVVTEANARTCAAFVRENEAAFRKARESYGVPPQVAVALLFVETRLGRVLGDVKENAFYTLASMAVSRDVDSISQWLPQLPGYQKHLDWFAETMPKRADWAYRETRALVEHMLRDQVPAEHLPGSIYGAVGLCQFMPSNISTYGADGDGDGRVDLFTIPDAVASLSHYLYKHGWRAGLSRQRQHALLMRYNKSTVYANTILALADLVAKQLQGKGV</sequence>
<gene>
    <name evidence="4" type="ORF">H9784_02160</name>
</gene>
<keyword evidence="2" id="KW-0732">Signal</keyword>
<organism evidence="4 5">
    <name type="scientific">Candidatus Desulfovibrio intestinavium</name>
    <dbReference type="NCBI Taxonomy" id="2838534"/>
    <lineage>
        <taxon>Bacteria</taxon>
        <taxon>Pseudomonadati</taxon>
        <taxon>Thermodesulfobacteriota</taxon>
        <taxon>Desulfovibrionia</taxon>
        <taxon>Desulfovibrionales</taxon>
        <taxon>Desulfovibrionaceae</taxon>
        <taxon>Desulfovibrio</taxon>
    </lineage>
</organism>
<dbReference type="GO" id="GO:0008933">
    <property type="term" value="F:peptidoglycan lytic transglycosylase activity"/>
    <property type="evidence" value="ECO:0007669"/>
    <property type="project" value="TreeGrafter"/>
</dbReference>
<name>A0A9D2HK00_9BACT</name>
<dbReference type="EMBL" id="DWZD01000016">
    <property type="protein sequence ID" value="HJA78366.1"/>
    <property type="molecule type" value="Genomic_DNA"/>
</dbReference>
<dbReference type="InterPro" id="IPR043426">
    <property type="entry name" value="MltB-like"/>
</dbReference>
<keyword evidence="4" id="KW-0328">Glycosyltransferase</keyword>
<evidence type="ECO:0000313" key="5">
    <source>
        <dbReference type="Proteomes" id="UP000823821"/>
    </source>
</evidence>
<dbReference type="PROSITE" id="PS51257">
    <property type="entry name" value="PROKAR_LIPOPROTEIN"/>
    <property type="match status" value="1"/>
</dbReference>
<keyword evidence="4" id="KW-0808">Transferase</keyword>
<dbReference type="InterPro" id="IPR023346">
    <property type="entry name" value="Lysozyme-like_dom_sf"/>
</dbReference>
<evidence type="ECO:0000313" key="4">
    <source>
        <dbReference type="EMBL" id="HJA78366.1"/>
    </source>
</evidence>
<feature type="domain" description="Transglycosylase SLT" evidence="3">
    <location>
        <begin position="104"/>
        <end position="345"/>
    </location>
</feature>
<feature type="chain" id="PRO_5038723338" evidence="2">
    <location>
        <begin position="28"/>
        <end position="381"/>
    </location>
</feature>
<accession>A0A9D2HK00</accession>